<evidence type="ECO:0000313" key="3">
    <source>
        <dbReference type="EMBL" id="KAG7100205.1"/>
    </source>
</evidence>
<reference evidence="3" key="1">
    <citation type="journal article" date="2021" name="Genome Biol. Evol.">
        <title>The assembled and annotated genome of the fairy-ring fungus Marasmius oreades.</title>
        <authorList>
            <person name="Hiltunen M."/>
            <person name="Ament-Velasquez S.L."/>
            <person name="Johannesson H."/>
        </authorList>
    </citation>
    <scope>NUCLEOTIDE SEQUENCE</scope>
    <source>
        <strain evidence="3">03SP1</strain>
    </source>
</reference>
<dbReference type="Gene3D" id="3.30.70.100">
    <property type="match status" value="2"/>
</dbReference>
<comment type="caution">
    <text evidence="3">The sequence shown here is derived from an EMBL/GenBank/DDBJ whole genome shotgun (WGS) entry which is preliminary data.</text>
</comment>
<proteinExistence type="inferred from homology"/>
<dbReference type="AlphaFoldDB" id="A0A9P7V4M4"/>
<dbReference type="Proteomes" id="UP001049176">
    <property type="component" value="Chromosome 1"/>
</dbReference>
<dbReference type="KEGG" id="more:E1B28_001980"/>
<dbReference type="Pfam" id="PF07110">
    <property type="entry name" value="EthD"/>
    <property type="match status" value="1"/>
</dbReference>
<comment type="similarity">
    <text evidence="1">Belongs to the tpcK family.</text>
</comment>
<dbReference type="InterPro" id="IPR009799">
    <property type="entry name" value="EthD_dom"/>
</dbReference>
<evidence type="ECO:0000256" key="1">
    <source>
        <dbReference type="ARBA" id="ARBA00005986"/>
    </source>
</evidence>
<protein>
    <recommendedName>
        <fullName evidence="2">EthD domain-containing protein</fullName>
    </recommendedName>
</protein>
<dbReference type="RefSeq" id="XP_043016675.1">
    <property type="nucleotide sequence ID" value="XM_043147961.1"/>
</dbReference>
<name>A0A9P7V4M4_9AGAR</name>
<gene>
    <name evidence="3" type="ORF">E1B28_001980</name>
</gene>
<dbReference type="EMBL" id="CM032181">
    <property type="protein sequence ID" value="KAG7100205.1"/>
    <property type="molecule type" value="Genomic_DNA"/>
</dbReference>
<dbReference type="OrthoDB" id="3183782at2759"/>
<dbReference type="SUPFAM" id="SSF54909">
    <property type="entry name" value="Dimeric alpha+beta barrel"/>
    <property type="match status" value="2"/>
</dbReference>
<dbReference type="GeneID" id="66071056"/>
<feature type="domain" description="EthD" evidence="2">
    <location>
        <begin position="172"/>
        <end position="226"/>
    </location>
</feature>
<keyword evidence="4" id="KW-1185">Reference proteome</keyword>
<evidence type="ECO:0000259" key="2">
    <source>
        <dbReference type="Pfam" id="PF07110"/>
    </source>
</evidence>
<dbReference type="GO" id="GO:0016491">
    <property type="term" value="F:oxidoreductase activity"/>
    <property type="evidence" value="ECO:0007669"/>
    <property type="project" value="InterPro"/>
</dbReference>
<dbReference type="InterPro" id="IPR011008">
    <property type="entry name" value="Dimeric_a/b-barrel"/>
</dbReference>
<accession>A0A9P7V4M4</accession>
<organism evidence="3 4">
    <name type="scientific">Marasmius oreades</name>
    <name type="common">fairy-ring Marasmius</name>
    <dbReference type="NCBI Taxonomy" id="181124"/>
    <lineage>
        <taxon>Eukaryota</taxon>
        <taxon>Fungi</taxon>
        <taxon>Dikarya</taxon>
        <taxon>Basidiomycota</taxon>
        <taxon>Agaricomycotina</taxon>
        <taxon>Agaricomycetes</taxon>
        <taxon>Agaricomycetidae</taxon>
        <taxon>Agaricales</taxon>
        <taxon>Marasmiineae</taxon>
        <taxon>Marasmiaceae</taxon>
        <taxon>Marasmius</taxon>
    </lineage>
</organism>
<sequence length="277" mass="31871">MMADPPNKSLLNNQRVRVLIFVQKKDDVPFEEWSRYWRDVHSKIFMDLEITKKNILKYEQLHVNQEWKERLAESHWNLGNSRLRVPDYDGVVVFEGESLEKITEVIQHPEYVEKVVGDGLSKLFKADTIVQGAFDIATIHESPNDHSGDDVKLPKVPGMSGNTVLLTLIRKKDGLSQAEFIHYWLNVHAPLVKPSLATTLQLIKHEQLHAHQGSVLQNTTGWDGIAVTVQGESLTHVLSEFQKYDNLETMTDNCDNFHHNYKQFEVLPCDAMTFIDR</sequence>
<evidence type="ECO:0000313" key="4">
    <source>
        <dbReference type="Proteomes" id="UP001049176"/>
    </source>
</evidence>